<dbReference type="EMBL" id="BFAD01000009">
    <property type="protein sequence ID" value="GBE86222.1"/>
    <property type="molecule type" value="Genomic_DNA"/>
</dbReference>
<evidence type="ECO:0000259" key="2">
    <source>
        <dbReference type="Pfam" id="PF20152"/>
    </source>
</evidence>
<feature type="transmembrane region" description="Helical" evidence="1">
    <location>
        <begin position="46"/>
        <end position="71"/>
    </location>
</feature>
<evidence type="ECO:0000313" key="3">
    <source>
        <dbReference type="EMBL" id="GBE86222.1"/>
    </source>
</evidence>
<feature type="transmembrane region" description="Helical" evidence="1">
    <location>
        <begin position="157"/>
        <end position="182"/>
    </location>
</feature>
<feature type="domain" description="DUF6534" evidence="2">
    <location>
        <begin position="167"/>
        <end position="253"/>
    </location>
</feature>
<name>A0A401GVL0_9APHY</name>
<dbReference type="OrthoDB" id="3270417at2759"/>
<sequence length="330" mass="36730">MPTIAEDLLGALLIEVSLAAVLYGITTTQSYFYYFACRDDDKLIRWAVLFIWIVETVHTALCVHMMYHYLISNYGSLETANRIVWSAGATVITEVSISATVQTFFVRRIWILSHKSRLITSLPAVLLFIRIAFGYASAALTWKHASWTAFRYNRGSFITVTCSLSLATAVDFTIAVILIYYLQNSRSGFRGTHPTIRSLQAYIINSGAITMVISLTIVLTYVFLKNNLLYAGLLEMQGKLYANTLLAMLNTRETGNRSTKASSADDGPNALELASRRPHAQIGSRHIEIFQHVTRDVDAVPPSEEAIKTIGDMDSATDEYSATNKSQTLI</sequence>
<accession>A0A401GVL0</accession>
<dbReference type="PANTHER" id="PTHR40465">
    <property type="entry name" value="CHROMOSOME 1, WHOLE GENOME SHOTGUN SEQUENCE"/>
    <property type="match status" value="1"/>
</dbReference>
<evidence type="ECO:0000256" key="1">
    <source>
        <dbReference type="SAM" id="Phobius"/>
    </source>
</evidence>
<dbReference type="InterPro" id="IPR045339">
    <property type="entry name" value="DUF6534"/>
</dbReference>
<keyword evidence="1" id="KW-0812">Transmembrane</keyword>
<dbReference type="PANTHER" id="PTHR40465:SF1">
    <property type="entry name" value="DUF6534 DOMAIN-CONTAINING PROTEIN"/>
    <property type="match status" value="1"/>
</dbReference>
<dbReference type="RefSeq" id="XP_027617135.1">
    <property type="nucleotide sequence ID" value="XM_027761334.1"/>
</dbReference>
<keyword evidence="1" id="KW-1133">Transmembrane helix</keyword>
<proteinExistence type="predicted"/>
<gene>
    <name evidence="3" type="ORF">SCP_0901010</name>
</gene>
<dbReference type="GeneID" id="38783139"/>
<dbReference type="Pfam" id="PF20152">
    <property type="entry name" value="DUF6534"/>
    <property type="match status" value="1"/>
</dbReference>
<protein>
    <recommendedName>
        <fullName evidence="2">DUF6534 domain-containing protein</fullName>
    </recommendedName>
</protein>
<feature type="transmembrane region" description="Helical" evidence="1">
    <location>
        <begin position="12"/>
        <end position="34"/>
    </location>
</feature>
<reference evidence="3 4" key="1">
    <citation type="journal article" date="2018" name="Sci. Rep.">
        <title>Genome sequence of the cauliflower mushroom Sparassis crispa (Hanabiratake) and its association with beneficial usage.</title>
        <authorList>
            <person name="Kiyama R."/>
            <person name="Furutani Y."/>
            <person name="Kawaguchi K."/>
            <person name="Nakanishi T."/>
        </authorList>
    </citation>
    <scope>NUCLEOTIDE SEQUENCE [LARGE SCALE GENOMIC DNA]</scope>
</reference>
<dbReference type="AlphaFoldDB" id="A0A401GVL0"/>
<feature type="transmembrane region" description="Helical" evidence="1">
    <location>
        <begin position="83"/>
        <end position="106"/>
    </location>
</feature>
<feature type="transmembrane region" description="Helical" evidence="1">
    <location>
        <begin position="118"/>
        <end position="137"/>
    </location>
</feature>
<dbReference type="Proteomes" id="UP000287166">
    <property type="component" value="Unassembled WGS sequence"/>
</dbReference>
<keyword evidence="1" id="KW-0472">Membrane</keyword>
<organism evidence="3 4">
    <name type="scientific">Sparassis crispa</name>
    <dbReference type="NCBI Taxonomy" id="139825"/>
    <lineage>
        <taxon>Eukaryota</taxon>
        <taxon>Fungi</taxon>
        <taxon>Dikarya</taxon>
        <taxon>Basidiomycota</taxon>
        <taxon>Agaricomycotina</taxon>
        <taxon>Agaricomycetes</taxon>
        <taxon>Polyporales</taxon>
        <taxon>Sparassidaceae</taxon>
        <taxon>Sparassis</taxon>
    </lineage>
</organism>
<evidence type="ECO:0000313" key="4">
    <source>
        <dbReference type="Proteomes" id="UP000287166"/>
    </source>
</evidence>
<keyword evidence="4" id="KW-1185">Reference proteome</keyword>
<feature type="transmembrane region" description="Helical" evidence="1">
    <location>
        <begin position="202"/>
        <end position="224"/>
    </location>
</feature>
<dbReference type="InParanoid" id="A0A401GVL0"/>
<comment type="caution">
    <text evidence="3">The sequence shown here is derived from an EMBL/GenBank/DDBJ whole genome shotgun (WGS) entry which is preliminary data.</text>
</comment>
<dbReference type="STRING" id="139825.A0A401GVL0"/>